<feature type="transmembrane region" description="Helical" evidence="3">
    <location>
        <begin position="294"/>
        <end position="314"/>
    </location>
</feature>
<dbReference type="EMBL" id="UOGL01000034">
    <property type="protein sequence ID" value="VAX36136.1"/>
    <property type="molecule type" value="Genomic_DNA"/>
</dbReference>
<proteinExistence type="predicted"/>
<sequence length="385" mass="43928">MNTTHQILFWVATAGVVYIFAGYPVLITVLAKLFPRSPQVEGEVLPFSILITACNEEATLKNKLDNIFASKMSEKIVEVLVASDGSTDRTCEIVRLYNDSRVQLHHFNERRGKPAMLNDVVPQCQSEIVVLMDVRQMLSHDALVNLVQNFNDETIGVVSGELVFREDEGKTTASQGVGFYWKYEKFIRKNESLFASVPGATGAFYGIRKNLFQPIPEQTLLDDVQIPMQAVVQKKRCIFEPRAVIYDTPSQSTQQESIRKRRTIAGAAQLILMNPSWLLLWKNPIWMQYLSHKVARIFSPLLLIIVAVTNLLLWQSQFYRTLLILQILFYLAAILGWVFQKMGKRSRLLGPFLMFLSLNITTLFALWDAARGKFRVTWQRSSTSK</sequence>
<dbReference type="AlphaFoldDB" id="A0A3B1CZQ8"/>
<dbReference type="PANTHER" id="PTHR43630:SF1">
    <property type="entry name" value="POLY-BETA-1,6-N-ACETYL-D-GLUCOSAMINE SYNTHASE"/>
    <property type="match status" value="1"/>
</dbReference>
<feature type="transmembrane region" description="Helical" evidence="3">
    <location>
        <begin position="321"/>
        <end position="340"/>
    </location>
</feature>
<evidence type="ECO:0000256" key="2">
    <source>
        <dbReference type="ARBA" id="ARBA00022679"/>
    </source>
</evidence>
<evidence type="ECO:0000259" key="4">
    <source>
        <dbReference type="Pfam" id="PF00535"/>
    </source>
</evidence>
<protein>
    <submittedName>
        <fullName evidence="5">Glycosyl transferase, group 2 family protein</fullName>
    </submittedName>
</protein>
<keyword evidence="1" id="KW-0328">Glycosyltransferase</keyword>
<evidence type="ECO:0000256" key="3">
    <source>
        <dbReference type="SAM" id="Phobius"/>
    </source>
</evidence>
<dbReference type="Pfam" id="PF00535">
    <property type="entry name" value="Glycos_transf_2"/>
    <property type="match status" value="1"/>
</dbReference>
<keyword evidence="3" id="KW-1133">Transmembrane helix</keyword>
<reference evidence="5" key="1">
    <citation type="submission" date="2018-06" db="EMBL/GenBank/DDBJ databases">
        <authorList>
            <person name="Zhirakovskaya E."/>
        </authorList>
    </citation>
    <scope>NUCLEOTIDE SEQUENCE</scope>
</reference>
<dbReference type="Gene3D" id="3.90.550.10">
    <property type="entry name" value="Spore Coat Polysaccharide Biosynthesis Protein SpsA, Chain A"/>
    <property type="match status" value="1"/>
</dbReference>
<dbReference type="CDD" id="cd06439">
    <property type="entry name" value="CESA_like_1"/>
    <property type="match status" value="1"/>
</dbReference>
<evidence type="ECO:0000256" key="1">
    <source>
        <dbReference type="ARBA" id="ARBA00022676"/>
    </source>
</evidence>
<feature type="transmembrane region" description="Helical" evidence="3">
    <location>
        <begin position="352"/>
        <end position="370"/>
    </location>
</feature>
<name>A0A3B1CZQ8_9ZZZZ</name>
<dbReference type="InterPro" id="IPR029044">
    <property type="entry name" value="Nucleotide-diphossugar_trans"/>
</dbReference>
<organism evidence="5">
    <name type="scientific">hydrothermal vent metagenome</name>
    <dbReference type="NCBI Taxonomy" id="652676"/>
    <lineage>
        <taxon>unclassified sequences</taxon>
        <taxon>metagenomes</taxon>
        <taxon>ecological metagenomes</taxon>
    </lineage>
</organism>
<dbReference type="InterPro" id="IPR001173">
    <property type="entry name" value="Glyco_trans_2-like"/>
</dbReference>
<keyword evidence="3" id="KW-0472">Membrane</keyword>
<dbReference type="PANTHER" id="PTHR43630">
    <property type="entry name" value="POLY-BETA-1,6-N-ACETYL-D-GLUCOSAMINE SYNTHASE"/>
    <property type="match status" value="1"/>
</dbReference>
<accession>A0A3B1CZQ8</accession>
<keyword evidence="2 5" id="KW-0808">Transferase</keyword>
<dbReference type="SUPFAM" id="SSF53448">
    <property type="entry name" value="Nucleotide-diphospho-sugar transferases"/>
    <property type="match status" value="1"/>
</dbReference>
<keyword evidence="3" id="KW-0812">Transmembrane</keyword>
<feature type="transmembrane region" description="Helical" evidence="3">
    <location>
        <begin position="6"/>
        <end position="31"/>
    </location>
</feature>
<gene>
    <name evidence="5" type="ORF">MNBD_PLANCTO02-2932</name>
</gene>
<evidence type="ECO:0000313" key="5">
    <source>
        <dbReference type="EMBL" id="VAX36136.1"/>
    </source>
</evidence>
<dbReference type="GO" id="GO:0016757">
    <property type="term" value="F:glycosyltransferase activity"/>
    <property type="evidence" value="ECO:0007669"/>
    <property type="project" value="UniProtKB-KW"/>
</dbReference>
<feature type="domain" description="Glycosyltransferase 2-like" evidence="4">
    <location>
        <begin position="48"/>
        <end position="212"/>
    </location>
</feature>